<feature type="domain" description="G-protein coupled receptors family 1 profile" evidence="10">
    <location>
        <begin position="1"/>
        <end position="91"/>
    </location>
</feature>
<dbReference type="InterPro" id="IPR050569">
    <property type="entry name" value="TAAR"/>
</dbReference>
<name>A0A8B7XLJ6_ACAPL</name>
<evidence type="ECO:0000256" key="5">
    <source>
        <dbReference type="ARBA" id="ARBA00023040"/>
    </source>
</evidence>
<evidence type="ECO:0000256" key="9">
    <source>
        <dbReference type="SAM" id="Phobius"/>
    </source>
</evidence>
<accession>A0A8B7XLJ6</accession>
<reference evidence="12" key="1">
    <citation type="submission" date="2025-08" db="UniProtKB">
        <authorList>
            <consortium name="RefSeq"/>
        </authorList>
    </citation>
    <scope>IDENTIFICATION</scope>
</reference>
<comment type="subcellular location">
    <subcellularLocation>
        <location evidence="1">Cell membrane</location>
        <topology evidence="1">Multi-pass membrane protein</topology>
    </subcellularLocation>
</comment>
<evidence type="ECO:0000256" key="3">
    <source>
        <dbReference type="ARBA" id="ARBA00022692"/>
    </source>
</evidence>
<dbReference type="GO" id="GO:0004930">
    <property type="term" value="F:G protein-coupled receptor activity"/>
    <property type="evidence" value="ECO:0007669"/>
    <property type="project" value="UniProtKB-KW"/>
</dbReference>
<dbReference type="Proteomes" id="UP000694845">
    <property type="component" value="Unplaced"/>
</dbReference>
<evidence type="ECO:0000256" key="6">
    <source>
        <dbReference type="ARBA" id="ARBA00023136"/>
    </source>
</evidence>
<dbReference type="GeneID" id="110974395"/>
<evidence type="ECO:0000256" key="4">
    <source>
        <dbReference type="ARBA" id="ARBA00022989"/>
    </source>
</evidence>
<dbReference type="Gene3D" id="1.20.1070.10">
    <property type="entry name" value="Rhodopsin 7-helix transmembrane proteins"/>
    <property type="match status" value="1"/>
</dbReference>
<evidence type="ECO:0000313" key="12">
    <source>
        <dbReference type="RefSeq" id="XP_022081688.1"/>
    </source>
</evidence>
<protein>
    <submittedName>
        <fullName evidence="12">5-hydroxytryptamine receptor 2-like</fullName>
    </submittedName>
</protein>
<keyword evidence="7" id="KW-0675">Receptor</keyword>
<dbReference type="RefSeq" id="XP_022081688.1">
    <property type="nucleotide sequence ID" value="XM_022225996.1"/>
</dbReference>
<evidence type="ECO:0000256" key="1">
    <source>
        <dbReference type="ARBA" id="ARBA00004651"/>
    </source>
</evidence>
<dbReference type="OMA" id="VANSACN"/>
<evidence type="ECO:0000256" key="8">
    <source>
        <dbReference type="ARBA" id="ARBA00023224"/>
    </source>
</evidence>
<dbReference type="KEGG" id="aplc:110974395"/>
<dbReference type="AlphaFoldDB" id="A0A8B7XLJ6"/>
<dbReference type="InterPro" id="IPR017452">
    <property type="entry name" value="GPCR_Rhodpsn_7TM"/>
</dbReference>
<evidence type="ECO:0000313" key="11">
    <source>
        <dbReference type="Proteomes" id="UP000694845"/>
    </source>
</evidence>
<dbReference type="PANTHER" id="PTHR24249">
    <property type="entry name" value="HISTAMINE RECEPTOR-RELATED G-PROTEIN COUPLED RECEPTOR"/>
    <property type="match status" value="1"/>
</dbReference>
<dbReference type="PROSITE" id="PS50262">
    <property type="entry name" value="G_PROTEIN_RECEP_F1_2"/>
    <property type="match status" value="1"/>
</dbReference>
<feature type="transmembrane region" description="Helical" evidence="9">
    <location>
        <begin position="77"/>
        <end position="94"/>
    </location>
</feature>
<proteinExistence type="predicted"/>
<dbReference type="CDD" id="cd00637">
    <property type="entry name" value="7tm_classA_rhodopsin-like"/>
    <property type="match status" value="1"/>
</dbReference>
<dbReference type="SUPFAM" id="SSF81321">
    <property type="entry name" value="Family A G protein-coupled receptor-like"/>
    <property type="match status" value="1"/>
</dbReference>
<organism evidence="11 12">
    <name type="scientific">Acanthaster planci</name>
    <name type="common">Crown-of-thorns starfish</name>
    <dbReference type="NCBI Taxonomy" id="133434"/>
    <lineage>
        <taxon>Eukaryota</taxon>
        <taxon>Metazoa</taxon>
        <taxon>Echinodermata</taxon>
        <taxon>Eleutherozoa</taxon>
        <taxon>Asterozoa</taxon>
        <taxon>Asteroidea</taxon>
        <taxon>Valvatacea</taxon>
        <taxon>Valvatida</taxon>
        <taxon>Acanthasteridae</taxon>
        <taxon>Acanthaster</taxon>
    </lineage>
</organism>
<keyword evidence="5" id="KW-0297">G-protein coupled receptor</keyword>
<keyword evidence="8" id="KW-0807">Transducer</keyword>
<feature type="transmembrane region" description="Helical" evidence="9">
    <location>
        <begin position="39"/>
        <end position="57"/>
    </location>
</feature>
<keyword evidence="2" id="KW-1003">Cell membrane</keyword>
<evidence type="ECO:0000256" key="7">
    <source>
        <dbReference type="ARBA" id="ARBA00023170"/>
    </source>
</evidence>
<keyword evidence="11" id="KW-1185">Reference proteome</keyword>
<dbReference type="InterPro" id="IPR000276">
    <property type="entry name" value="GPCR_Rhodpsn"/>
</dbReference>
<keyword evidence="6 9" id="KW-0472">Membrane</keyword>
<sequence length="123" mass="14299">MLVMICIYYRIIRISRRHERRNNQNNEGHNVRDNKALKAFLMVTLTFAACYTPFAVLRSVEGLAGWSSPHWLEFLTIWLIVANSACNVFIYCLYNHAYRQMAKKILQERLSCCKSSVIGPVNI</sequence>
<dbReference type="Pfam" id="PF00001">
    <property type="entry name" value="7tm_1"/>
    <property type="match status" value="1"/>
</dbReference>
<evidence type="ECO:0000256" key="2">
    <source>
        <dbReference type="ARBA" id="ARBA00022475"/>
    </source>
</evidence>
<keyword evidence="4 9" id="KW-1133">Transmembrane helix</keyword>
<dbReference type="OrthoDB" id="9615015at2759"/>
<evidence type="ECO:0000259" key="10">
    <source>
        <dbReference type="PROSITE" id="PS50262"/>
    </source>
</evidence>
<dbReference type="GO" id="GO:0005886">
    <property type="term" value="C:plasma membrane"/>
    <property type="evidence" value="ECO:0007669"/>
    <property type="project" value="UniProtKB-SubCell"/>
</dbReference>
<keyword evidence="3 9" id="KW-0812">Transmembrane</keyword>
<gene>
    <name evidence="12" type="primary">LOC110974395</name>
</gene>